<proteinExistence type="predicted"/>
<organism evidence="1 2">
    <name type="scientific">Mycena albidolilacea</name>
    <dbReference type="NCBI Taxonomy" id="1033008"/>
    <lineage>
        <taxon>Eukaryota</taxon>
        <taxon>Fungi</taxon>
        <taxon>Dikarya</taxon>
        <taxon>Basidiomycota</taxon>
        <taxon>Agaricomycotina</taxon>
        <taxon>Agaricomycetes</taxon>
        <taxon>Agaricomycetidae</taxon>
        <taxon>Agaricales</taxon>
        <taxon>Marasmiineae</taxon>
        <taxon>Mycenaceae</taxon>
        <taxon>Mycena</taxon>
    </lineage>
</organism>
<dbReference type="EMBL" id="JARIHO010000069">
    <property type="protein sequence ID" value="KAJ7312894.1"/>
    <property type="molecule type" value="Genomic_DNA"/>
</dbReference>
<comment type="caution">
    <text evidence="1">The sequence shown here is derived from an EMBL/GenBank/DDBJ whole genome shotgun (WGS) entry which is preliminary data.</text>
</comment>
<sequence>CPGVRLAFPPGENQHTSYPFGLHAEFSLPWNYFSEGEHFFLRSNRCRQRVPGPEPRLCKSCYELDRRDDFLDGIRERITNGINENTPLMFFPFGGLIRRVRKKNDQLRAMRLTKLNDTRILAGKIAELDLHKQLMMAIATSDER</sequence>
<keyword evidence="2" id="KW-1185">Reference proteome</keyword>
<feature type="non-terminal residue" evidence="1">
    <location>
        <position position="144"/>
    </location>
</feature>
<reference evidence="1" key="1">
    <citation type="submission" date="2023-03" db="EMBL/GenBank/DDBJ databases">
        <title>Massive genome expansion in bonnet fungi (Mycena s.s.) driven by repeated elements and novel gene families across ecological guilds.</title>
        <authorList>
            <consortium name="Lawrence Berkeley National Laboratory"/>
            <person name="Harder C.B."/>
            <person name="Miyauchi S."/>
            <person name="Viragh M."/>
            <person name="Kuo A."/>
            <person name="Thoen E."/>
            <person name="Andreopoulos B."/>
            <person name="Lu D."/>
            <person name="Skrede I."/>
            <person name="Drula E."/>
            <person name="Henrissat B."/>
            <person name="Morin E."/>
            <person name="Kohler A."/>
            <person name="Barry K."/>
            <person name="LaButti K."/>
            <person name="Morin E."/>
            <person name="Salamov A."/>
            <person name="Lipzen A."/>
            <person name="Mereny Z."/>
            <person name="Hegedus B."/>
            <person name="Baldrian P."/>
            <person name="Stursova M."/>
            <person name="Weitz H."/>
            <person name="Taylor A."/>
            <person name="Grigoriev I.V."/>
            <person name="Nagy L.G."/>
            <person name="Martin F."/>
            <person name="Kauserud H."/>
        </authorList>
    </citation>
    <scope>NUCLEOTIDE SEQUENCE</scope>
    <source>
        <strain evidence="1">CBHHK002</strain>
    </source>
</reference>
<protein>
    <submittedName>
        <fullName evidence="1">Uncharacterized protein</fullName>
    </submittedName>
</protein>
<dbReference type="Proteomes" id="UP001218218">
    <property type="component" value="Unassembled WGS sequence"/>
</dbReference>
<name>A0AAD6Z9H4_9AGAR</name>
<evidence type="ECO:0000313" key="1">
    <source>
        <dbReference type="EMBL" id="KAJ7312894.1"/>
    </source>
</evidence>
<evidence type="ECO:0000313" key="2">
    <source>
        <dbReference type="Proteomes" id="UP001218218"/>
    </source>
</evidence>
<accession>A0AAD6Z9H4</accession>
<gene>
    <name evidence="1" type="ORF">DFH08DRAFT_625075</name>
</gene>
<dbReference type="AlphaFoldDB" id="A0AAD6Z9H4"/>
<feature type="non-terminal residue" evidence="1">
    <location>
        <position position="1"/>
    </location>
</feature>